<sequence length="42" mass="4947">MSEAIATAIVSLQLHFINTIRRPQMNIVQEYYDRINKIIQTI</sequence>
<name>X1H426_9ZZZZ</name>
<evidence type="ECO:0000313" key="1">
    <source>
        <dbReference type="EMBL" id="GAH64931.1"/>
    </source>
</evidence>
<dbReference type="EMBL" id="BARU01030586">
    <property type="protein sequence ID" value="GAH64931.1"/>
    <property type="molecule type" value="Genomic_DNA"/>
</dbReference>
<reference evidence="1" key="1">
    <citation type="journal article" date="2014" name="Front. Microbiol.">
        <title>High frequency of phylogenetically diverse reductive dehalogenase-homologous genes in deep subseafloor sedimentary metagenomes.</title>
        <authorList>
            <person name="Kawai M."/>
            <person name="Futagami T."/>
            <person name="Toyoda A."/>
            <person name="Takaki Y."/>
            <person name="Nishi S."/>
            <person name="Hori S."/>
            <person name="Arai W."/>
            <person name="Tsubouchi T."/>
            <person name="Morono Y."/>
            <person name="Uchiyama I."/>
            <person name="Ito T."/>
            <person name="Fujiyama A."/>
            <person name="Inagaki F."/>
            <person name="Takami H."/>
        </authorList>
    </citation>
    <scope>NUCLEOTIDE SEQUENCE</scope>
    <source>
        <strain evidence="1">Expedition CK06-06</strain>
    </source>
</reference>
<gene>
    <name evidence="1" type="ORF">S03H2_48508</name>
</gene>
<feature type="non-terminal residue" evidence="1">
    <location>
        <position position="42"/>
    </location>
</feature>
<organism evidence="1">
    <name type="scientific">marine sediment metagenome</name>
    <dbReference type="NCBI Taxonomy" id="412755"/>
    <lineage>
        <taxon>unclassified sequences</taxon>
        <taxon>metagenomes</taxon>
        <taxon>ecological metagenomes</taxon>
    </lineage>
</organism>
<protein>
    <submittedName>
        <fullName evidence="1">Uncharacterized protein</fullName>
    </submittedName>
</protein>
<accession>X1H426</accession>
<dbReference type="AlphaFoldDB" id="X1H426"/>
<proteinExistence type="predicted"/>
<comment type="caution">
    <text evidence="1">The sequence shown here is derived from an EMBL/GenBank/DDBJ whole genome shotgun (WGS) entry which is preliminary data.</text>
</comment>